<evidence type="ECO:0000313" key="2">
    <source>
        <dbReference type="EMBL" id="MDT0266658.1"/>
    </source>
</evidence>
<dbReference type="PROSITE" id="PS51257">
    <property type="entry name" value="PROKAR_LIPOPROTEIN"/>
    <property type="match status" value="1"/>
</dbReference>
<sequence>MQRTARRALPAFLITTALLVGGCGGGEDESADRSRDVQETGGGESQDAADEEDGEAAADDAGAAEEAGPTESVGQDAEPADDPEAAAAVTPYDGVWLAGAGTAELRITDGEAVLTMDAVTESGDQWAGSVTGDALSLTERLREGAPAWTDTEATLALEGDRLLVTWSSGAKMLTGEPGTPDALSAVGEG</sequence>
<evidence type="ECO:0000256" key="1">
    <source>
        <dbReference type="SAM" id="MobiDB-lite"/>
    </source>
</evidence>
<name>A0ABU2JNT7_9ACTN</name>
<reference evidence="3" key="1">
    <citation type="submission" date="2023-07" db="EMBL/GenBank/DDBJ databases">
        <title>30 novel species of actinomycetes from the DSMZ collection.</title>
        <authorList>
            <person name="Nouioui I."/>
        </authorList>
    </citation>
    <scope>NUCLEOTIDE SEQUENCE [LARGE SCALE GENOMIC DNA]</scope>
    <source>
        <strain evidence="3">DSM 44915</strain>
    </source>
</reference>
<dbReference type="RefSeq" id="WP_311666694.1">
    <property type="nucleotide sequence ID" value="NZ_JAVREO010000005.1"/>
</dbReference>
<evidence type="ECO:0008006" key="4">
    <source>
        <dbReference type="Google" id="ProtNLM"/>
    </source>
</evidence>
<protein>
    <recommendedName>
        <fullName evidence="4">Lipoprotein</fullName>
    </recommendedName>
</protein>
<dbReference type="Proteomes" id="UP001183410">
    <property type="component" value="Unassembled WGS sequence"/>
</dbReference>
<dbReference type="EMBL" id="JAVREO010000005">
    <property type="protein sequence ID" value="MDT0266658.1"/>
    <property type="molecule type" value="Genomic_DNA"/>
</dbReference>
<comment type="caution">
    <text evidence="2">The sequence shown here is derived from an EMBL/GenBank/DDBJ whole genome shotgun (WGS) entry which is preliminary data.</text>
</comment>
<organism evidence="2 3">
    <name type="scientific">Streptomyces chisholmiae</name>
    <dbReference type="NCBI Taxonomy" id="3075540"/>
    <lineage>
        <taxon>Bacteria</taxon>
        <taxon>Bacillati</taxon>
        <taxon>Actinomycetota</taxon>
        <taxon>Actinomycetes</taxon>
        <taxon>Kitasatosporales</taxon>
        <taxon>Streptomycetaceae</taxon>
        <taxon>Streptomyces</taxon>
    </lineage>
</organism>
<feature type="region of interest" description="Disordered" evidence="1">
    <location>
        <begin position="20"/>
        <end position="88"/>
    </location>
</feature>
<proteinExistence type="predicted"/>
<keyword evidence="3" id="KW-1185">Reference proteome</keyword>
<accession>A0ABU2JNT7</accession>
<feature type="compositionally biased region" description="Acidic residues" evidence="1">
    <location>
        <begin position="47"/>
        <end position="58"/>
    </location>
</feature>
<gene>
    <name evidence="2" type="ORF">RM844_10175</name>
</gene>
<evidence type="ECO:0000313" key="3">
    <source>
        <dbReference type="Proteomes" id="UP001183410"/>
    </source>
</evidence>